<keyword evidence="1" id="KW-0472">Membrane</keyword>
<evidence type="ECO:0000313" key="3">
    <source>
        <dbReference type="Proteomes" id="UP001469553"/>
    </source>
</evidence>
<dbReference type="EMBL" id="JAHRIP010019718">
    <property type="protein sequence ID" value="MEQ2287547.1"/>
    <property type="molecule type" value="Genomic_DNA"/>
</dbReference>
<feature type="non-terminal residue" evidence="2">
    <location>
        <position position="1"/>
    </location>
</feature>
<proteinExistence type="predicted"/>
<organism evidence="2 3">
    <name type="scientific">Ameca splendens</name>
    <dbReference type="NCBI Taxonomy" id="208324"/>
    <lineage>
        <taxon>Eukaryota</taxon>
        <taxon>Metazoa</taxon>
        <taxon>Chordata</taxon>
        <taxon>Craniata</taxon>
        <taxon>Vertebrata</taxon>
        <taxon>Euteleostomi</taxon>
        <taxon>Actinopterygii</taxon>
        <taxon>Neopterygii</taxon>
        <taxon>Teleostei</taxon>
        <taxon>Neoteleostei</taxon>
        <taxon>Acanthomorphata</taxon>
        <taxon>Ovalentaria</taxon>
        <taxon>Atherinomorphae</taxon>
        <taxon>Cyprinodontiformes</taxon>
        <taxon>Goodeidae</taxon>
        <taxon>Ameca</taxon>
    </lineage>
</organism>
<feature type="transmembrane region" description="Helical" evidence="1">
    <location>
        <begin position="57"/>
        <end position="75"/>
    </location>
</feature>
<reference evidence="2 3" key="1">
    <citation type="submission" date="2021-06" db="EMBL/GenBank/DDBJ databases">
        <authorList>
            <person name="Palmer J.M."/>
        </authorList>
    </citation>
    <scope>NUCLEOTIDE SEQUENCE [LARGE SCALE GENOMIC DNA]</scope>
    <source>
        <strain evidence="2 3">AS_MEX2019</strain>
        <tissue evidence="2">Muscle</tissue>
    </source>
</reference>
<dbReference type="Proteomes" id="UP001469553">
    <property type="component" value="Unassembled WGS sequence"/>
</dbReference>
<keyword evidence="3" id="KW-1185">Reference proteome</keyword>
<protein>
    <submittedName>
        <fullName evidence="2">Uncharacterized protein</fullName>
    </submittedName>
</protein>
<gene>
    <name evidence="2" type="ORF">AMECASPLE_013727</name>
</gene>
<keyword evidence="1" id="KW-0812">Transmembrane</keyword>
<evidence type="ECO:0000256" key="1">
    <source>
        <dbReference type="SAM" id="Phobius"/>
    </source>
</evidence>
<evidence type="ECO:0000313" key="2">
    <source>
        <dbReference type="EMBL" id="MEQ2287547.1"/>
    </source>
</evidence>
<keyword evidence="1" id="KW-1133">Transmembrane helix</keyword>
<accession>A0ABV0Y1B7</accession>
<sequence>EELDAFCRPQPGSQPQPNTNVYLDWTASPEVCFPHQAASSSHCGPDSSSAVMDQTESRRISVLIFYILIVLIFLFF</sequence>
<name>A0ABV0Y1B7_9TELE</name>
<comment type="caution">
    <text evidence="2">The sequence shown here is derived from an EMBL/GenBank/DDBJ whole genome shotgun (WGS) entry which is preliminary data.</text>
</comment>